<dbReference type="Proteomes" id="UP001187315">
    <property type="component" value="Unassembled WGS sequence"/>
</dbReference>
<dbReference type="GO" id="GO:0000166">
    <property type="term" value="F:nucleotide binding"/>
    <property type="evidence" value="ECO:0007669"/>
    <property type="project" value="InterPro"/>
</dbReference>
<dbReference type="Gene3D" id="3.90.1600.10">
    <property type="entry name" value="Palm domain of DNA polymerase"/>
    <property type="match status" value="1"/>
</dbReference>
<evidence type="ECO:0000256" key="2">
    <source>
        <dbReference type="ARBA" id="ARBA00012417"/>
    </source>
</evidence>
<keyword evidence="3" id="KW-0808">Transferase</keyword>
<accession>A0AA88SIN2</accession>
<dbReference type="InterPro" id="IPR036397">
    <property type="entry name" value="RNaseH_sf"/>
</dbReference>
<dbReference type="InterPro" id="IPR012337">
    <property type="entry name" value="RNaseH-like_sf"/>
</dbReference>
<reference evidence="10" key="1">
    <citation type="submission" date="2023-08" db="EMBL/GenBank/DDBJ databases">
        <title>Pelteobagrus vachellii genome.</title>
        <authorList>
            <person name="Liu H."/>
        </authorList>
    </citation>
    <scope>NUCLEOTIDE SEQUENCE</scope>
    <source>
        <strain evidence="10">PRFRI_2022a</strain>
        <tissue evidence="10">Muscle</tissue>
    </source>
</reference>
<proteinExistence type="inferred from homology"/>
<dbReference type="GO" id="GO:0006260">
    <property type="term" value="P:DNA replication"/>
    <property type="evidence" value="ECO:0007669"/>
    <property type="project" value="UniProtKB-KW"/>
</dbReference>
<dbReference type="SUPFAM" id="SSF56672">
    <property type="entry name" value="DNA/RNA polymerases"/>
    <property type="match status" value="1"/>
</dbReference>
<evidence type="ECO:0000256" key="7">
    <source>
        <dbReference type="ARBA" id="ARBA00023125"/>
    </source>
</evidence>
<evidence type="ECO:0000313" key="11">
    <source>
        <dbReference type="Proteomes" id="UP001187315"/>
    </source>
</evidence>
<protein>
    <recommendedName>
        <fullName evidence="2">DNA-directed DNA polymerase</fullName>
        <ecNumber evidence="2">2.7.7.7</ecNumber>
    </recommendedName>
</protein>
<keyword evidence="5" id="KW-0235">DNA replication</keyword>
<comment type="caution">
    <text evidence="10">The sequence shown here is derived from an EMBL/GenBank/DDBJ whole genome shotgun (WGS) entry which is preliminary data.</text>
</comment>
<sequence length="992" mass="115902">MRHLYIFHNKDNMCFALCVTQLLNRDKNDFQIEKIAKQLQHGVGLTENTPVTFADVCKSEVHLRCKIVIVYKASDKAGFSFFQTSKIPHEKTLYLFLHDNHYYGVKSIRGFLGYSYVCHFCHSGFKDARNHRCEYSCSVCCDVDCYKHPRNITKCPDCMRLCRSKYCFDSHKALRQSDGGEYSQCKRGFYCGKCNMVYHEPFGLKSHVCPERLCKLCGEKLDTDYGHNCFIQPLKRERSNKRYIFYDFETRQETGTHTANFLCCINYRGQTWIFSGDTCVAAFFRHFRRAKFRGYTFIAHNARGFDSYLLLNHLVKEGINPKIIAQGGKILCFTDTDFNQKYIDSLSFLPMKLSNLPKAMGFSEKKKGYFPHFWNTDENQNYVGPYPDPRFYGVDNMMSKDREDFFKWYATVSDKVFDFKKEMTEYCVNDVDILRKGCIAFREEIRQSTSVDPFKCITIASVCMKIFKTMFLTENTLAVPPLDNYITRQKSFSTPAIQWLEYISATHSLPVQHALNKGEVGFGSYFVDDYFSRCFYHGCEKCFPSSAPHPLNHNVSFGGVRLKSMEKIKYLQDTHNLHVTTIWEHEWREMMENDARVINFLEEFDFPERLNPRDALYGGRTNALHLHYVAQPGERIDYYDFTSLYPYVNKSKTYPIGHPTIIFRDFEPLDTYFGIVRAKVSPPRGLWAPVLPSKNLFTDYIKMFLKTKQESSGYPSWVVDESTKREYIQNYERNEGIKLEEKNINVNPAKRSVAKLALNSLWGKMCQRPDRSNTTLIRDPAEFLNFIFSGVHNVSHFSFLSDEVALVQWRYVDDRMIKPGNANVFIGIFTTAYARLELYNLMDRLNRRCLYTDTDSVIFKSKEGDWMPPLSDYLGGLTKFESAGPKTYRYRTKKGKTTMKAKGITQNYTNSKVIDLKSLTDLVIDRVKYPDKPSQLITSHKQITRFISSDLFVRCYKLTGFHLRNQTQEKRYRVVYDKRVLFPDFTTLPYGY</sequence>
<evidence type="ECO:0000313" key="10">
    <source>
        <dbReference type="EMBL" id="KAK2834690.1"/>
    </source>
</evidence>
<evidence type="ECO:0000256" key="5">
    <source>
        <dbReference type="ARBA" id="ARBA00022705"/>
    </source>
</evidence>
<gene>
    <name evidence="10" type="ORF">Q7C36_015391</name>
</gene>
<evidence type="ECO:0000256" key="1">
    <source>
        <dbReference type="ARBA" id="ARBA00005755"/>
    </source>
</evidence>
<keyword evidence="6" id="KW-0239">DNA-directed DNA polymerase</keyword>
<dbReference type="GO" id="GO:0003887">
    <property type="term" value="F:DNA-directed DNA polymerase activity"/>
    <property type="evidence" value="ECO:0007669"/>
    <property type="project" value="UniProtKB-KW"/>
</dbReference>
<dbReference type="AlphaFoldDB" id="A0AA88SIN2"/>
<comment type="catalytic activity">
    <reaction evidence="8">
        <text>DNA(n) + a 2'-deoxyribonucleoside 5'-triphosphate = DNA(n+1) + diphosphate</text>
        <dbReference type="Rhea" id="RHEA:22508"/>
        <dbReference type="Rhea" id="RHEA-COMP:17339"/>
        <dbReference type="Rhea" id="RHEA-COMP:17340"/>
        <dbReference type="ChEBI" id="CHEBI:33019"/>
        <dbReference type="ChEBI" id="CHEBI:61560"/>
        <dbReference type="ChEBI" id="CHEBI:173112"/>
        <dbReference type="EC" id="2.7.7.7"/>
    </reaction>
</comment>
<evidence type="ECO:0000256" key="3">
    <source>
        <dbReference type="ARBA" id="ARBA00022679"/>
    </source>
</evidence>
<keyword evidence="7" id="KW-0238">DNA-binding</keyword>
<organism evidence="10 11">
    <name type="scientific">Tachysurus vachellii</name>
    <name type="common">Darkbarbel catfish</name>
    <name type="synonym">Pelteobagrus vachellii</name>
    <dbReference type="NCBI Taxonomy" id="175792"/>
    <lineage>
        <taxon>Eukaryota</taxon>
        <taxon>Metazoa</taxon>
        <taxon>Chordata</taxon>
        <taxon>Craniata</taxon>
        <taxon>Vertebrata</taxon>
        <taxon>Euteleostomi</taxon>
        <taxon>Actinopterygii</taxon>
        <taxon>Neopterygii</taxon>
        <taxon>Teleostei</taxon>
        <taxon>Ostariophysi</taxon>
        <taxon>Siluriformes</taxon>
        <taxon>Bagridae</taxon>
        <taxon>Tachysurus</taxon>
    </lineage>
</organism>
<dbReference type="EMBL" id="JAVHJS010000015">
    <property type="protein sequence ID" value="KAK2834690.1"/>
    <property type="molecule type" value="Genomic_DNA"/>
</dbReference>
<keyword evidence="11" id="KW-1185">Reference proteome</keyword>
<evidence type="ECO:0000259" key="9">
    <source>
        <dbReference type="Pfam" id="PF03175"/>
    </source>
</evidence>
<evidence type="ECO:0000256" key="6">
    <source>
        <dbReference type="ARBA" id="ARBA00022932"/>
    </source>
</evidence>
<dbReference type="InterPro" id="IPR004868">
    <property type="entry name" value="DNA-dir_DNA_pol_B_mt/vir"/>
</dbReference>
<feature type="domain" description="DNA-directed DNA polymerase family B mitochondria/virus" evidence="9">
    <location>
        <begin position="291"/>
        <end position="477"/>
    </location>
</feature>
<dbReference type="InterPro" id="IPR023211">
    <property type="entry name" value="DNA_pol_palm_dom_sf"/>
</dbReference>
<dbReference type="Gene3D" id="3.30.420.10">
    <property type="entry name" value="Ribonuclease H-like superfamily/Ribonuclease H"/>
    <property type="match status" value="1"/>
</dbReference>
<dbReference type="InterPro" id="IPR043502">
    <property type="entry name" value="DNA/RNA_pol_sf"/>
</dbReference>
<evidence type="ECO:0000256" key="8">
    <source>
        <dbReference type="ARBA" id="ARBA00049244"/>
    </source>
</evidence>
<dbReference type="Gene3D" id="1.10.287.690">
    <property type="entry name" value="Helix hairpin bin"/>
    <property type="match status" value="1"/>
</dbReference>
<comment type="similarity">
    <text evidence="1">Belongs to the DNA polymerase type-B family.</text>
</comment>
<keyword evidence="4" id="KW-0548">Nucleotidyltransferase</keyword>
<name>A0AA88SIN2_TACVA</name>
<dbReference type="PANTHER" id="PTHR33568:SF3">
    <property type="entry name" value="DNA-DIRECTED DNA POLYMERASE"/>
    <property type="match status" value="1"/>
</dbReference>
<dbReference type="EC" id="2.7.7.7" evidence="2"/>
<evidence type="ECO:0000256" key="4">
    <source>
        <dbReference type="ARBA" id="ARBA00022695"/>
    </source>
</evidence>
<dbReference type="PANTHER" id="PTHR33568">
    <property type="entry name" value="DNA POLYMERASE"/>
    <property type="match status" value="1"/>
</dbReference>
<feature type="domain" description="DNA-directed DNA polymerase family B mitochondria/virus" evidence="9">
    <location>
        <begin position="613"/>
        <end position="841"/>
    </location>
</feature>
<dbReference type="Pfam" id="PF03175">
    <property type="entry name" value="DNA_pol_B_2"/>
    <property type="match status" value="2"/>
</dbReference>
<dbReference type="SUPFAM" id="SSF53098">
    <property type="entry name" value="Ribonuclease H-like"/>
    <property type="match status" value="1"/>
</dbReference>
<dbReference type="GO" id="GO:0003677">
    <property type="term" value="F:DNA binding"/>
    <property type="evidence" value="ECO:0007669"/>
    <property type="project" value="UniProtKB-KW"/>
</dbReference>